<evidence type="ECO:0000313" key="3">
    <source>
        <dbReference type="Proteomes" id="UP000309340"/>
    </source>
</evidence>
<protein>
    <recommendedName>
        <fullName evidence="4">Myb-like domain-containing protein</fullName>
    </recommendedName>
</protein>
<organism evidence="2 3">
    <name type="scientific">Friedmanniomyces simplex</name>
    <dbReference type="NCBI Taxonomy" id="329884"/>
    <lineage>
        <taxon>Eukaryota</taxon>
        <taxon>Fungi</taxon>
        <taxon>Dikarya</taxon>
        <taxon>Ascomycota</taxon>
        <taxon>Pezizomycotina</taxon>
        <taxon>Dothideomycetes</taxon>
        <taxon>Dothideomycetidae</taxon>
        <taxon>Mycosphaerellales</taxon>
        <taxon>Teratosphaeriaceae</taxon>
        <taxon>Friedmanniomyces</taxon>
    </lineage>
</organism>
<feature type="compositionally biased region" description="Basic residues" evidence="1">
    <location>
        <begin position="176"/>
        <end position="195"/>
    </location>
</feature>
<feature type="compositionally biased region" description="Acidic residues" evidence="1">
    <location>
        <begin position="135"/>
        <end position="147"/>
    </location>
</feature>
<dbReference type="Proteomes" id="UP000309340">
    <property type="component" value="Unassembled WGS sequence"/>
</dbReference>
<proteinExistence type="predicted"/>
<feature type="region of interest" description="Disordered" evidence="1">
    <location>
        <begin position="118"/>
        <end position="231"/>
    </location>
</feature>
<feature type="compositionally biased region" description="Acidic residues" evidence="1">
    <location>
        <begin position="217"/>
        <end position="231"/>
    </location>
</feature>
<evidence type="ECO:0000256" key="1">
    <source>
        <dbReference type="SAM" id="MobiDB-lite"/>
    </source>
</evidence>
<dbReference type="OrthoDB" id="3929956at2759"/>
<accession>A0A4V5NFM5</accession>
<evidence type="ECO:0008006" key="4">
    <source>
        <dbReference type="Google" id="ProtNLM"/>
    </source>
</evidence>
<feature type="compositionally biased region" description="Basic residues" evidence="1">
    <location>
        <begin position="153"/>
        <end position="162"/>
    </location>
</feature>
<feature type="compositionally biased region" description="Acidic residues" evidence="1">
    <location>
        <begin position="199"/>
        <end position="210"/>
    </location>
</feature>
<name>A0A4V5NFM5_9PEZI</name>
<keyword evidence="3" id="KW-1185">Reference proteome</keyword>
<dbReference type="AlphaFoldDB" id="A0A4V5NFM5"/>
<sequence length="231" mass="24584">MAAIKLTAPQYKLLGAVVDTMNASIDWKAVADKAGYENAKKARDPWYTTRDKLTATLDADEKPNVDLTPAQKELLGAVIDTMNASIDWTTVATKTGHETAKKARDPWYTIRKKFTATVGGGEKASRKKRKAGEATGDEEAGNDEAGEEAAPAKKTKGAAKKKKTDEDAGDEAPPPKKAKAVRKKAARKTGKKGKKAATPDEDGVNAEEAADDHIDDGADAEPEQGGDDMFA</sequence>
<dbReference type="EMBL" id="NAJQ01001072">
    <property type="protein sequence ID" value="TKA62459.1"/>
    <property type="molecule type" value="Genomic_DNA"/>
</dbReference>
<gene>
    <name evidence="2" type="ORF">B0A55_10908</name>
</gene>
<evidence type="ECO:0000313" key="2">
    <source>
        <dbReference type="EMBL" id="TKA62459.1"/>
    </source>
</evidence>
<comment type="caution">
    <text evidence="2">The sequence shown here is derived from an EMBL/GenBank/DDBJ whole genome shotgun (WGS) entry which is preliminary data.</text>
</comment>
<reference evidence="2 3" key="1">
    <citation type="submission" date="2017-03" db="EMBL/GenBank/DDBJ databases">
        <title>Genomes of endolithic fungi from Antarctica.</title>
        <authorList>
            <person name="Coleine C."/>
            <person name="Masonjones S."/>
            <person name="Stajich J.E."/>
        </authorList>
    </citation>
    <scope>NUCLEOTIDE SEQUENCE [LARGE SCALE GENOMIC DNA]</scope>
    <source>
        <strain evidence="2 3">CCFEE 5184</strain>
    </source>
</reference>